<proteinExistence type="predicted"/>
<dbReference type="EMBL" id="JXTB01000202">
    <property type="protein sequence ID" value="PON53863.1"/>
    <property type="molecule type" value="Genomic_DNA"/>
</dbReference>
<accession>A0A2P5BYH6</accession>
<name>A0A2P5BYH6_PARAD</name>
<sequence length="82" mass="8673">MATLLCIPLFDLPPRFFCSVRNLGTTSASLVVALDSSAKKFRLLLQTSPVASSSGPILRVIPKSGKCENHSVSLSISLSLPS</sequence>
<dbReference type="Proteomes" id="UP000237105">
    <property type="component" value="Unassembled WGS sequence"/>
</dbReference>
<evidence type="ECO:0000313" key="1">
    <source>
        <dbReference type="EMBL" id="PON53863.1"/>
    </source>
</evidence>
<organism evidence="1 2">
    <name type="scientific">Parasponia andersonii</name>
    <name type="common">Sponia andersonii</name>
    <dbReference type="NCBI Taxonomy" id="3476"/>
    <lineage>
        <taxon>Eukaryota</taxon>
        <taxon>Viridiplantae</taxon>
        <taxon>Streptophyta</taxon>
        <taxon>Embryophyta</taxon>
        <taxon>Tracheophyta</taxon>
        <taxon>Spermatophyta</taxon>
        <taxon>Magnoliopsida</taxon>
        <taxon>eudicotyledons</taxon>
        <taxon>Gunneridae</taxon>
        <taxon>Pentapetalae</taxon>
        <taxon>rosids</taxon>
        <taxon>fabids</taxon>
        <taxon>Rosales</taxon>
        <taxon>Cannabaceae</taxon>
        <taxon>Parasponia</taxon>
    </lineage>
</organism>
<reference evidence="2" key="1">
    <citation type="submission" date="2016-06" db="EMBL/GenBank/DDBJ databases">
        <title>Parallel loss of symbiosis genes in relatives of nitrogen-fixing non-legume Parasponia.</title>
        <authorList>
            <person name="Van Velzen R."/>
            <person name="Holmer R."/>
            <person name="Bu F."/>
            <person name="Rutten L."/>
            <person name="Van Zeijl A."/>
            <person name="Liu W."/>
            <person name="Santuari L."/>
            <person name="Cao Q."/>
            <person name="Sharma T."/>
            <person name="Shen D."/>
            <person name="Roswanjaya Y."/>
            <person name="Wardhani T."/>
            <person name="Kalhor M.S."/>
            <person name="Jansen J."/>
            <person name="Van den Hoogen J."/>
            <person name="Gungor B."/>
            <person name="Hartog M."/>
            <person name="Hontelez J."/>
            <person name="Verver J."/>
            <person name="Yang W.-C."/>
            <person name="Schijlen E."/>
            <person name="Repin R."/>
            <person name="Schilthuizen M."/>
            <person name="Schranz E."/>
            <person name="Heidstra R."/>
            <person name="Miyata K."/>
            <person name="Fedorova E."/>
            <person name="Kohlen W."/>
            <person name="Bisseling T."/>
            <person name="Smit S."/>
            <person name="Geurts R."/>
        </authorList>
    </citation>
    <scope>NUCLEOTIDE SEQUENCE [LARGE SCALE GENOMIC DNA]</scope>
    <source>
        <strain evidence="2">cv. WU1-14</strain>
    </source>
</reference>
<comment type="caution">
    <text evidence="1">The sequence shown here is derived from an EMBL/GenBank/DDBJ whole genome shotgun (WGS) entry which is preliminary data.</text>
</comment>
<gene>
    <name evidence="1" type="ORF">PanWU01x14_200250</name>
</gene>
<dbReference type="AlphaFoldDB" id="A0A2P5BYH6"/>
<protein>
    <submittedName>
        <fullName evidence="1">Uncharacterized protein</fullName>
    </submittedName>
</protein>
<keyword evidence="2" id="KW-1185">Reference proteome</keyword>
<evidence type="ECO:0000313" key="2">
    <source>
        <dbReference type="Proteomes" id="UP000237105"/>
    </source>
</evidence>